<dbReference type="RefSeq" id="WP_309942156.1">
    <property type="nucleotide sequence ID" value="NZ_AP025306.1"/>
</dbReference>
<sequence>MMRIFFIAIISLFTMNIAYPQAKKMSAEQKLNEYLAFEDIDYEEIAFRHDSLARKTYTITISEYRKGKPVKNEIIFDSREIESDMYKFVGDSILNFVVFAKTTMNNELKLNIRTDLLGINKLYKLRSKEDYELNMLSFEDLEGKIFDKEIPFMTYHPPKSLGGESKSWCAVMNDQQNYDKWCDRHNLKHYYVFTMRFE</sequence>
<evidence type="ECO:0000313" key="2">
    <source>
        <dbReference type="Proteomes" id="UP001185092"/>
    </source>
</evidence>
<reference evidence="1" key="1">
    <citation type="submission" date="2023-07" db="EMBL/GenBank/DDBJ databases">
        <title>Genomic Encyclopedia of Type Strains, Phase IV (KMG-IV): sequencing the most valuable type-strain genomes for metagenomic binning, comparative biology and taxonomic classification.</title>
        <authorList>
            <person name="Goeker M."/>
        </authorList>
    </citation>
    <scope>NUCLEOTIDE SEQUENCE</scope>
    <source>
        <strain evidence="1">DSM 26174</strain>
    </source>
</reference>
<evidence type="ECO:0000313" key="1">
    <source>
        <dbReference type="EMBL" id="MDR6241414.1"/>
    </source>
</evidence>
<dbReference type="AlphaFoldDB" id="A0AAE3XTK3"/>
<dbReference type="EMBL" id="JAVDQD010000008">
    <property type="protein sequence ID" value="MDR6241414.1"/>
    <property type="molecule type" value="Genomic_DNA"/>
</dbReference>
<protein>
    <submittedName>
        <fullName evidence="1">Uncharacterized protein</fullName>
    </submittedName>
</protein>
<gene>
    <name evidence="1" type="ORF">HNQ88_004501</name>
</gene>
<comment type="caution">
    <text evidence="1">The sequence shown here is derived from an EMBL/GenBank/DDBJ whole genome shotgun (WGS) entry which is preliminary data.</text>
</comment>
<proteinExistence type="predicted"/>
<accession>A0AAE3XTK3</accession>
<dbReference type="Proteomes" id="UP001185092">
    <property type="component" value="Unassembled WGS sequence"/>
</dbReference>
<organism evidence="1 2">
    <name type="scientific">Aureibacter tunicatorum</name>
    <dbReference type="NCBI Taxonomy" id="866807"/>
    <lineage>
        <taxon>Bacteria</taxon>
        <taxon>Pseudomonadati</taxon>
        <taxon>Bacteroidota</taxon>
        <taxon>Cytophagia</taxon>
        <taxon>Cytophagales</taxon>
        <taxon>Persicobacteraceae</taxon>
        <taxon>Aureibacter</taxon>
    </lineage>
</organism>
<keyword evidence="2" id="KW-1185">Reference proteome</keyword>
<name>A0AAE3XTK3_9BACT</name>